<sequence>MASISATELPKQLFINNAFVDSKSNKTILQNTGQGCMVCSRVYVQEGLYDEFIAACRDAMEDRAKEFGDVNDPKTRFDPLLDKFQYDQEYLESTVLVACFSTRLLVDIKSLAWDGNAVLWG</sequence>
<accession>A0A8J5PYS8</accession>
<proteinExistence type="predicted"/>
<dbReference type="Gene3D" id="3.40.309.10">
    <property type="entry name" value="Aldehyde Dehydrogenase, Chain A, domain 2"/>
    <property type="match status" value="1"/>
</dbReference>
<dbReference type="AlphaFoldDB" id="A0A8J5PYS8"/>
<organism evidence="2 3">
    <name type="scientific">Fusarium oxysporum f. sp. raphani</name>
    <dbReference type="NCBI Taxonomy" id="96318"/>
    <lineage>
        <taxon>Eukaryota</taxon>
        <taxon>Fungi</taxon>
        <taxon>Dikarya</taxon>
        <taxon>Ascomycota</taxon>
        <taxon>Pezizomycotina</taxon>
        <taxon>Sordariomycetes</taxon>
        <taxon>Hypocreomycetidae</taxon>
        <taxon>Hypocreales</taxon>
        <taxon>Nectriaceae</taxon>
        <taxon>Fusarium</taxon>
        <taxon>Fusarium oxysporum species complex</taxon>
    </lineage>
</organism>
<evidence type="ECO:0000313" key="3">
    <source>
        <dbReference type="Proteomes" id="UP000693942"/>
    </source>
</evidence>
<reference evidence="2" key="1">
    <citation type="submission" date="2021-04" db="EMBL/GenBank/DDBJ databases">
        <title>First draft genome resource for Brassicaceae pathogens Fusarium oxysporum f. sp. raphani and Fusarium oxysporum f. sp. rapae.</title>
        <authorList>
            <person name="Asai S."/>
        </authorList>
    </citation>
    <scope>NUCLEOTIDE SEQUENCE</scope>
    <source>
        <strain evidence="2">Tf1262</strain>
    </source>
</reference>
<feature type="domain" description="Aldehyde dehydrogenase" evidence="1">
    <location>
        <begin position="26"/>
        <end position="88"/>
    </location>
</feature>
<evidence type="ECO:0000313" key="2">
    <source>
        <dbReference type="EMBL" id="KAG7428139.1"/>
    </source>
</evidence>
<protein>
    <submittedName>
        <fullName evidence="2">Aldehyde dehydrogenase</fullName>
    </submittedName>
</protein>
<dbReference type="GO" id="GO:0016620">
    <property type="term" value="F:oxidoreductase activity, acting on the aldehyde or oxo group of donors, NAD or NADP as acceptor"/>
    <property type="evidence" value="ECO:0007669"/>
    <property type="project" value="InterPro"/>
</dbReference>
<dbReference type="EMBL" id="JAELUR010000008">
    <property type="protein sequence ID" value="KAG7428139.1"/>
    <property type="molecule type" value="Genomic_DNA"/>
</dbReference>
<gene>
    <name evidence="2" type="ORF">Forpi1262_v010343</name>
</gene>
<name>A0A8J5PYS8_FUSOX</name>
<dbReference type="Proteomes" id="UP000693942">
    <property type="component" value="Unassembled WGS sequence"/>
</dbReference>
<dbReference type="SUPFAM" id="SSF53720">
    <property type="entry name" value="ALDH-like"/>
    <property type="match status" value="1"/>
</dbReference>
<dbReference type="InterPro" id="IPR015590">
    <property type="entry name" value="Aldehyde_DH_dom"/>
</dbReference>
<evidence type="ECO:0000259" key="1">
    <source>
        <dbReference type="Pfam" id="PF00171"/>
    </source>
</evidence>
<dbReference type="InterPro" id="IPR016163">
    <property type="entry name" value="Ald_DH_C"/>
</dbReference>
<dbReference type="Pfam" id="PF00171">
    <property type="entry name" value="Aldedh"/>
    <property type="match status" value="1"/>
</dbReference>
<dbReference type="InterPro" id="IPR016161">
    <property type="entry name" value="Ald_DH/histidinol_DH"/>
</dbReference>
<comment type="caution">
    <text evidence="2">The sequence shown here is derived from an EMBL/GenBank/DDBJ whole genome shotgun (WGS) entry which is preliminary data.</text>
</comment>